<dbReference type="SUPFAM" id="SSF46689">
    <property type="entry name" value="Homeodomain-like"/>
    <property type="match status" value="2"/>
</dbReference>
<evidence type="ECO:0000313" key="5">
    <source>
        <dbReference type="EMBL" id="MDI4643812.1"/>
    </source>
</evidence>
<evidence type="ECO:0000313" key="6">
    <source>
        <dbReference type="Proteomes" id="UP001161691"/>
    </source>
</evidence>
<evidence type="ECO:0000259" key="4">
    <source>
        <dbReference type="PROSITE" id="PS01124"/>
    </source>
</evidence>
<sequence length="283" mass="33409">MSYEVHDQLRITVLNVTKVQYKSRIIFDYVQSCYTVSYIQKGEVITTLEDKEFVAKTGDVMIHRPHKPFNVISQTDGVHYLFNVDIKVKGEQDFFDVFPLGKVVKVRDPGLYEKKFDELRSLWLQEDDDFRTVQTGFLAFFLLHEILESTKLGERRSSRDPIITDRFNNALHYIENGLEEDISREELAQIYHMNPVYFSRAFQKIYGITPMKMLKKMRLQKARQMLENTEHTIDHIAQQSGHYDAAHFSRAFQKAFGQSPTDYRKSIKITRRSIVPTWFDYQI</sequence>
<dbReference type="PRINTS" id="PR00032">
    <property type="entry name" value="HTHARAC"/>
</dbReference>
<name>A0ABT6TD89_9BACL</name>
<accession>A0ABT6TD89</accession>
<gene>
    <name evidence="5" type="ORF">KB449_02525</name>
</gene>
<dbReference type="EMBL" id="JAGRPV010000001">
    <property type="protein sequence ID" value="MDI4643812.1"/>
    <property type="molecule type" value="Genomic_DNA"/>
</dbReference>
<dbReference type="PANTHER" id="PTHR43280">
    <property type="entry name" value="ARAC-FAMILY TRANSCRIPTIONAL REGULATOR"/>
    <property type="match status" value="1"/>
</dbReference>
<dbReference type="InterPro" id="IPR009057">
    <property type="entry name" value="Homeodomain-like_sf"/>
</dbReference>
<organism evidence="5 6">
    <name type="scientific">Cohnella hashimotonis</name>
    <dbReference type="NCBI Taxonomy" id="2826895"/>
    <lineage>
        <taxon>Bacteria</taxon>
        <taxon>Bacillati</taxon>
        <taxon>Bacillota</taxon>
        <taxon>Bacilli</taxon>
        <taxon>Bacillales</taxon>
        <taxon>Paenibacillaceae</taxon>
        <taxon>Cohnella</taxon>
    </lineage>
</organism>
<evidence type="ECO:0000256" key="3">
    <source>
        <dbReference type="ARBA" id="ARBA00023163"/>
    </source>
</evidence>
<dbReference type="Proteomes" id="UP001161691">
    <property type="component" value="Unassembled WGS sequence"/>
</dbReference>
<dbReference type="InterPro" id="IPR020449">
    <property type="entry name" value="Tscrpt_reg_AraC-type_HTH"/>
</dbReference>
<keyword evidence="6" id="KW-1185">Reference proteome</keyword>
<dbReference type="Pfam" id="PF12833">
    <property type="entry name" value="HTH_18"/>
    <property type="match status" value="1"/>
</dbReference>
<proteinExistence type="predicted"/>
<feature type="domain" description="HTH araC/xylS-type" evidence="4">
    <location>
        <begin position="168"/>
        <end position="266"/>
    </location>
</feature>
<dbReference type="PROSITE" id="PS01124">
    <property type="entry name" value="HTH_ARAC_FAMILY_2"/>
    <property type="match status" value="1"/>
</dbReference>
<keyword evidence="3" id="KW-0804">Transcription</keyword>
<dbReference type="InterPro" id="IPR011051">
    <property type="entry name" value="RmlC_Cupin_sf"/>
</dbReference>
<evidence type="ECO:0000256" key="2">
    <source>
        <dbReference type="ARBA" id="ARBA00023125"/>
    </source>
</evidence>
<dbReference type="Gene3D" id="1.10.10.60">
    <property type="entry name" value="Homeodomain-like"/>
    <property type="match status" value="2"/>
</dbReference>
<dbReference type="SUPFAM" id="SSF51182">
    <property type="entry name" value="RmlC-like cupins"/>
    <property type="match status" value="1"/>
</dbReference>
<keyword evidence="2" id="KW-0238">DNA-binding</keyword>
<comment type="caution">
    <text evidence="5">The sequence shown here is derived from an EMBL/GenBank/DDBJ whole genome shotgun (WGS) entry which is preliminary data.</text>
</comment>
<dbReference type="PANTHER" id="PTHR43280:SF28">
    <property type="entry name" value="HTH-TYPE TRANSCRIPTIONAL ACTIVATOR RHAS"/>
    <property type="match status" value="1"/>
</dbReference>
<evidence type="ECO:0000256" key="1">
    <source>
        <dbReference type="ARBA" id="ARBA00023015"/>
    </source>
</evidence>
<protein>
    <submittedName>
        <fullName evidence="5">AraC family transcriptional regulator</fullName>
    </submittedName>
</protein>
<dbReference type="InterPro" id="IPR018060">
    <property type="entry name" value="HTH_AraC"/>
</dbReference>
<dbReference type="SMART" id="SM00342">
    <property type="entry name" value="HTH_ARAC"/>
    <property type="match status" value="1"/>
</dbReference>
<dbReference type="RefSeq" id="WP_282906858.1">
    <property type="nucleotide sequence ID" value="NZ_JAGRPV010000001.1"/>
</dbReference>
<keyword evidence="1" id="KW-0805">Transcription regulation</keyword>
<reference evidence="5" key="1">
    <citation type="submission" date="2023-04" db="EMBL/GenBank/DDBJ databases">
        <title>Comparative genomic analysis of Cohnella hashimotonis sp. nov., isolated from the International Space Station.</title>
        <authorList>
            <person name="Venkateswaran K."/>
            <person name="Simpson A."/>
        </authorList>
    </citation>
    <scope>NUCLEOTIDE SEQUENCE</scope>
    <source>
        <strain evidence="5">F6_2S_P_1</strain>
    </source>
</reference>